<gene>
    <name evidence="1" type="ORF">QNJ86_08210</name>
</gene>
<keyword evidence="2" id="KW-1185">Reference proteome</keyword>
<proteinExistence type="predicted"/>
<comment type="caution">
    <text evidence="1">The sequence shown here is derived from an EMBL/GenBank/DDBJ whole genome shotgun (WGS) entry which is preliminary data.</text>
</comment>
<dbReference type="Gene3D" id="3.20.20.140">
    <property type="entry name" value="Metal-dependent hydrolases"/>
    <property type="match status" value="1"/>
</dbReference>
<dbReference type="InterPro" id="IPR001130">
    <property type="entry name" value="TatD-like"/>
</dbReference>
<sequence length="253" mass="27479">MTNLRLFDMHCHLDFAPDAHTAAEDMAREGLGAFATTVTPEGFECASALFAGCENVRTGLGMHPWWIADGRCGEDDVALFERLAVDARFVGEVGLDFGPRHAASREVQLAAFNRVAAACASGGKLLSLHAVKAAHAVLDVLEEAGALEGNACVFHWFTGSSDELQRVLRAGCCVSVNPRMLATKRGREYARIIPEDRLLLETDAPPEGEPYEVELEVARLEDMLDELAELRRVDRAELSERSAATSARLLALS</sequence>
<accession>A0ABT7DMP3</accession>
<dbReference type="PANTHER" id="PTHR46124">
    <property type="entry name" value="D-AMINOACYL-TRNA DEACYLASE"/>
    <property type="match status" value="1"/>
</dbReference>
<protein>
    <submittedName>
        <fullName evidence="1">TatD family hydrolase</fullName>
    </submittedName>
</protein>
<keyword evidence="1" id="KW-0378">Hydrolase</keyword>
<organism evidence="1 2">
    <name type="scientific">Gordonibacter faecis</name>
    <dbReference type="NCBI Taxonomy" id="3047475"/>
    <lineage>
        <taxon>Bacteria</taxon>
        <taxon>Bacillati</taxon>
        <taxon>Actinomycetota</taxon>
        <taxon>Coriobacteriia</taxon>
        <taxon>Eggerthellales</taxon>
        <taxon>Eggerthellaceae</taxon>
        <taxon>Gordonibacter</taxon>
    </lineage>
</organism>
<dbReference type="EMBL" id="JASJEU010000014">
    <property type="protein sequence ID" value="MDJ1650783.1"/>
    <property type="molecule type" value="Genomic_DNA"/>
</dbReference>
<name>A0ABT7DMP3_9ACTN</name>
<dbReference type="PANTHER" id="PTHR46124:SF2">
    <property type="entry name" value="D-AMINOACYL-TRNA DEACYLASE"/>
    <property type="match status" value="1"/>
</dbReference>
<dbReference type="SUPFAM" id="SSF51556">
    <property type="entry name" value="Metallo-dependent hydrolases"/>
    <property type="match status" value="1"/>
</dbReference>
<dbReference type="PIRSF" id="PIRSF005902">
    <property type="entry name" value="DNase_TatD"/>
    <property type="match status" value="1"/>
</dbReference>
<dbReference type="Pfam" id="PF01026">
    <property type="entry name" value="TatD_DNase"/>
    <property type="match status" value="1"/>
</dbReference>
<dbReference type="RefSeq" id="WP_283832125.1">
    <property type="nucleotide sequence ID" value="NZ_JASJEU010000014.1"/>
</dbReference>
<reference evidence="1 2" key="1">
    <citation type="submission" date="2023-05" db="EMBL/GenBank/DDBJ databases">
        <title>Gordonibacter KGMB12511T sp. nov., isolated from faeces of healthy Korean.</title>
        <authorList>
            <person name="Kim H.S."/>
            <person name="Kim J.-S."/>
            <person name="Suh M.K."/>
            <person name="Eom M.K."/>
            <person name="Do H.E."/>
            <person name="Lee J.-S."/>
        </authorList>
    </citation>
    <scope>NUCLEOTIDE SEQUENCE [LARGE SCALE GENOMIC DNA]</scope>
    <source>
        <strain evidence="1 2">KGMB12511</strain>
    </source>
</reference>
<dbReference type="GO" id="GO:0016787">
    <property type="term" value="F:hydrolase activity"/>
    <property type="evidence" value="ECO:0007669"/>
    <property type="project" value="UniProtKB-KW"/>
</dbReference>
<dbReference type="CDD" id="cd01310">
    <property type="entry name" value="TatD_DNAse"/>
    <property type="match status" value="1"/>
</dbReference>
<dbReference type="InterPro" id="IPR032466">
    <property type="entry name" value="Metal_Hydrolase"/>
</dbReference>
<evidence type="ECO:0000313" key="1">
    <source>
        <dbReference type="EMBL" id="MDJ1650783.1"/>
    </source>
</evidence>
<dbReference type="Proteomes" id="UP001232750">
    <property type="component" value="Unassembled WGS sequence"/>
</dbReference>
<evidence type="ECO:0000313" key="2">
    <source>
        <dbReference type="Proteomes" id="UP001232750"/>
    </source>
</evidence>